<evidence type="ECO:0000259" key="2">
    <source>
        <dbReference type="Pfam" id="PF00248"/>
    </source>
</evidence>
<dbReference type="GO" id="GO:0005829">
    <property type="term" value="C:cytosol"/>
    <property type="evidence" value="ECO:0007669"/>
    <property type="project" value="TreeGrafter"/>
</dbReference>
<dbReference type="Pfam" id="PF00248">
    <property type="entry name" value="Aldo_ket_red"/>
    <property type="match status" value="1"/>
</dbReference>
<dbReference type="CDD" id="cd19080">
    <property type="entry name" value="AKR_AKR9A_9B"/>
    <property type="match status" value="1"/>
</dbReference>
<evidence type="ECO:0000313" key="3">
    <source>
        <dbReference type="EMBL" id="GGK76591.1"/>
    </source>
</evidence>
<reference evidence="3" key="2">
    <citation type="submission" date="2020-09" db="EMBL/GenBank/DDBJ databases">
        <authorList>
            <person name="Sun Q."/>
            <person name="Zhou Y."/>
        </authorList>
    </citation>
    <scope>NUCLEOTIDE SEQUENCE</scope>
    <source>
        <strain evidence="3">CGMCC 4.7299</strain>
    </source>
</reference>
<accession>A0A8J3BUW8</accession>
<sequence length="349" mass="38197">MRYKLLGRSGLRVSALCLGTMTFDGTGGGWCVSEKEGRGIVDAFLDAGGNFLDTHTYGPTEDYLGGYLTGRRDRVVLSTKFGGTLAADDVNASGAHRKSLVRSVESSLRRLRTDYLDLLWLHAWDPLTPTEELMRATDDLVRRGKVLYLGVANAPAWAVAHAVTLADQRGWTPFVAVQVEYSLVERDVDREILPMAHSLGLGVTAWTPLASGWLTGKYLSGGDTAGSNGSGGRRLDDPVMSRFLPRNDRTVEIGREVCRIAEENECPPAHVALNWLRRRGAIPLFGATSPEQVRQNAACFDSLLSAEQADRLDAVSRIRLGFPHDFLNSGLVRRLMYGEHAGLVDVVSR</sequence>
<reference evidence="3" key="1">
    <citation type="journal article" date="2014" name="Int. J. Syst. Evol. Microbiol.">
        <title>Complete genome sequence of Corynebacterium casei LMG S-19264T (=DSM 44701T), isolated from a smear-ripened cheese.</title>
        <authorList>
            <consortium name="US DOE Joint Genome Institute (JGI-PGF)"/>
            <person name="Walter F."/>
            <person name="Albersmeier A."/>
            <person name="Kalinowski J."/>
            <person name="Ruckert C."/>
        </authorList>
    </citation>
    <scope>NUCLEOTIDE SEQUENCE</scope>
    <source>
        <strain evidence="3">CGMCC 4.7299</strain>
    </source>
</reference>
<gene>
    <name evidence="3" type="ORF">GCM10012284_08220</name>
</gene>
<evidence type="ECO:0000256" key="1">
    <source>
        <dbReference type="ARBA" id="ARBA00023002"/>
    </source>
</evidence>
<protein>
    <submittedName>
        <fullName evidence="3">Oxidoreductase</fullName>
    </submittedName>
</protein>
<keyword evidence="4" id="KW-1185">Reference proteome</keyword>
<feature type="domain" description="NADP-dependent oxidoreductase" evidence="2">
    <location>
        <begin position="16"/>
        <end position="316"/>
    </location>
</feature>
<dbReference type="InterPro" id="IPR023210">
    <property type="entry name" value="NADP_OxRdtase_dom"/>
</dbReference>
<proteinExistence type="predicted"/>
<dbReference type="AlphaFoldDB" id="A0A8J3BUW8"/>
<dbReference type="EMBL" id="BMMX01000001">
    <property type="protein sequence ID" value="GGK76591.1"/>
    <property type="molecule type" value="Genomic_DNA"/>
</dbReference>
<dbReference type="PANTHER" id="PTHR43364:SF4">
    <property type="entry name" value="NAD(P)-LINKED OXIDOREDUCTASE SUPERFAMILY PROTEIN"/>
    <property type="match status" value="1"/>
</dbReference>
<dbReference type="Proteomes" id="UP000656042">
    <property type="component" value="Unassembled WGS sequence"/>
</dbReference>
<name>A0A8J3BUW8_9ACTN</name>
<dbReference type="InterPro" id="IPR050523">
    <property type="entry name" value="AKR_Detox_Biosynth"/>
</dbReference>
<dbReference type="PANTHER" id="PTHR43364">
    <property type="entry name" value="NADH-SPECIFIC METHYLGLYOXAL REDUCTASE-RELATED"/>
    <property type="match status" value="1"/>
</dbReference>
<dbReference type="Gene3D" id="3.20.20.100">
    <property type="entry name" value="NADP-dependent oxidoreductase domain"/>
    <property type="match status" value="1"/>
</dbReference>
<comment type="caution">
    <text evidence="3">The sequence shown here is derived from an EMBL/GenBank/DDBJ whole genome shotgun (WGS) entry which is preliminary data.</text>
</comment>
<organism evidence="3 4">
    <name type="scientific">Mangrovihabitans endophyticus</name>
    <dbReference type="NCBI Taxonomy" id="1751298"/>
    <lineage>
        <taxon>Bacteria</taxon>
        <taxon>Bacillati</taxon>
        <taxon>Actinomycetota</taxon>
        <taxon>Actinomycetes</taxon>
        <taxon>Micromonosporales</taxon>
        <taxon>Micromonosporaceae</taxon>
        <taxon>Mangrovihabitans</taxon>
    </lineage>
</organism>
<keyword evidence="1" id="KW-0560">Oxidoreductase</keyword>
<dbReference type="GO" id="GO:0016491">
    <property type="term" value="F:oxidoreductase activity"/>
    <property type="evidence" value="ECO:0007669"/>
    <property type="project" value="UniProtKB-KW"/>
</dbReference>
<dbReference type="InterPro" id="IPR036812">
    <property type="entry name" value="NAD(P)_OxRdtase_dom_sf"/>
</dbReference>
<evidence type="ECO:0000313" key="4">
    <source>
        <dbReference type="Proteomes" id="UP000656042"/>
    </source>
</evidence>
<dbReference type="SUPFAM" id="SSF51430">
    <property type="entry name" value="NAD(P)-linked oxidoreductase"/>
    <property type="match status" value="1"/>
</dbReference>
<dbReference type="RefSeq" id="WP_189077624.1">
    <property type="nucleotide sequence ID" value="NZ_BMMX01000001.1"/>
</dbReference>